<name>W4KF56_HETIT</name>
<dbReference type="AlphaFoldDB" id="W4KF56"/>
<dbReference type="RefSeq" id="XP_009544141.1">
    <property type="nucleotide sequence ID" value="XM_009545846.1"/>
</dbReference>
<protein>
    <submittedName>
        <fullName evidence="2">Uncharacterized protein</fullName>
    </submittedName>
</protein>
<proteinExistence type="predicted"/>
<reference evidence="2 3" key="1">
    <citation type="journal article" date="2012" name="New Phytol.">
        <title>Insight into trade-off between wood decay and parasitism from the genome of a fungal forest pathogen.</title>
        <authorList>
            <person name="Olson A."/>
            <person name="Aerts A."/>
            <person name="Asiegbu F."/>
            <person name="Belbahri L."/>
            <person name="Bouzid O."/>
            <person name="Broberg A."/>
            <person name="Canback B."/>
            <person name="Coutinho P.M."/>
            <person name="Cullen D."/>
            <person name="Dalman K."/>
            <person name="Deflorio G."/>
            <person name="van Diepen L.T."/>
            <person name="Dunand C."/>
            <person name="Duplessis S."/>
            <person name="Durling M."/>
            <person name="Gonthier P."/>
            <person name="Grimwood J."/>
            <person name="Fossdal C.G."/>
            <person name="Hansson D."/>
            <person name="Henrissat B."/>
            <person name="Hietala A."/>
            <person name="Himmelstrand K."/>
            <person name="Hoffmeister D."/>
            <person name="Hogberg N."/>
            <person name="James T.Y."/>
            <person name="Karlsson M."/>
            <person name="Kohler A."/>
            <person name="Kues U."/>
            <person name="Lee Y.H."/>
            <person name="Lin Y.C."/>
            <person name="Lind M."/>
            <person name="Lindquist E."/>
            <person name="Lombard V."/>
            <person name="Lucas S."/>
            <person name="Lunden K."/>
            <person name="Morin E."/>
            <person name="Murat C."/>
            <person name="Park J."/>
            <person name="Raffaello T."/>
            <person name="Rouze P."/>
            <person name="Salamov A."/>
            <person name="Schmutz J."/>
            <person name="Solheim H."/>
            <person name="Stahlberg J."/>
            <person name="Velez H."/>
            <person name="de Vries R.P."/>
            <person name="Wiebenga A."/>
            <person name="Woodward S."/>
            <person name="Yakovlev I."/>
            <person name="Garbelotto M."/>
            <person name="Martin F."/>
            <person name="Grigoriev I.V."/>
            <person name="Stenlid J."/>
        </authorList>
    </citation>
    <scope>NUCLEOTIDE SEQUENCE [LARGE SCALE GENOMIC DNA]</scope>
    <source>
        <strain evidence="2 3">TC 32-1</strain>
    </source>
</reference>
<sequence>MRALEHLARTKAPANAGLLVPTASKGLRHVEDEWGSACQRSSRSSSSSNASPSTLVTPEKYRVIAARYPRTVYTFCPCTVCKPHRISRSTPQRALFTSPAASSSMSGSNHHLHEVILRWPHSDAHQVIVTGTFDQASSPVP</sequence>
<dbReference type="Proteomes" id="UP000030671">
    <property type="component" value="Unassembled WGS sequence"/>
</dbReference>
<dbReference type="KEGG" id="hir:HETIRDRAFT_449934"/>
<feature type="region of interest" description="Disordered" evidence="1">
    <location>
        <begin position="34"/>
        <end position="55"/>
    </location>
</feature>
<dbReference type="HOGENOM" id="CLU_1825525_0_0_1"/>
<evidence type="ECO:0000256" key="1">
    <source>
        <dbReference type="SAM" id="MobiDB-lite"/>
    </source>
</evidence>
<dbReference type="GeneID" id="20675992"/>
<evidence type="ECO:0000313" key="2">
    <source>
        <dbReference type="EMBL" id="ETW84473.1"/>
    </source>
</evidence>
<evidence type="ECO:0000313" key="3">
    <source>
        <dbReference type="Proteomes" id="UP000030671"/>
    </source>
</evidence>
<gene>
    <name evidence="2" type="ORF">HETIRDRAFT_449934</name>
</gene>
<dbReference type="OrthoDB" id="5873279at2759"/>
<dbReference type="EMBL" id="KI925456">
    <property type="protein sequence ID" value="ETW84473.1"/>
    <property type="molecule type" value="Genomic_DNA"/>
</dbReference>
<feature type="compositionally biased region" description="Low complexity" evidence="1">
    <location>
        <begin position="36"/>
        <end position="53"/>
    </location>
</feature>
<accession>W4KF56</accession>
<dbReference type="InParanoid" id="W4KF56"/>
<organism evidence="2 3">
    <name type="scientific">Heterobasidion irregulare (strain TC 32-1)</name>
    <dbReference type="NCBI Taxonomy" id="747525"/>
    <lineage>
        <taxon>Eukaryota</taxon>
        <taxon>Fungi</taxon>
        <taxon>Dikarya</taxon>
        <taxon>Basidiomycota</taxon>
        <taxon>Agaricomycotina</taxon>
        <taxon>Agaricomycetes</taxon>
        <taxon>Russulales</taxon>
        <taxon>Bondarzewiaceae</taxon>
        <taxon>Heterobasidion</taxon>
        <taxon>Heterobasidion annosum species complex</taxon>
    </lineage>
</organism>
<keyword evidence="3" id="KW-1185">Reference proteome</keyword>